<keyword evidence="3" id="KW-1185">Reference proteome</keyword>
<feature type="region of interest" description="Disordered" evidence="1">
    <location>
        <begin position="93"/>
        <end position="143"/>
    </location>
</feature>
<feature type="compositionally biased region" description="Low complexity" evidence="1">
    <location>
        <begin position="37"/>
        <end position="49"/>
    </location>
</feature>
<name>A0A2Z7B7T4_9LAMI</name>
<feature type="compositionally biased region" description="Basic and acidic residues" evidence="1">
    <location>
        <begin position="112"/>
        <end position="136"/>
    </location>
</feature>
<evidence type="ECO:0000256" key="1">
    <source>
        <dbReference type="SAM" id="MobiDB-lite"/>
    </source>
</evidence>
<proteinExistence type="predicted"/>
<protein>
    <submittedName>
        <fullName evidence="2">Uncharacterized protein</fullName>
    </submittedName>
</protein>
<reference evidence="2 3" key="1">
    <citation type="journal article" date="2015" name="Proc. Natl. Acad. Sci. U.S.A.">
        <title>The resurrection genome of Boea hygrometrica: A blueprint for survival of dehydration.</title>
        <authorList>
            <person name="Xiao L."/>
            <person name="Yang G."/>
            <person name="Zhang L."/>
            <person name="Yang X."/>
            <person name="Zhao S."/>
            <person name="Ji Z."/>
            <person name="Zhou Q."/>
            <person name="Hu M."/>
            <person name="Wang Y."/>
            <person name="Chen M."/>
            <person name="Xu Y."/>
            <person name="Jin H."/>
            <person name="Xiao X."/>
            <person name="Hu G."/>
            <person name="Bao F."/>
            <person name="Hu Y."/>
            <person name="Wan P."/>
            <person name="Li L."/>
            <person name="Deng X."/>
            <person name="Kuang T."/>
            <person name="Xiang C."/>
            <person name="Zhu J.K."/>
            <person name="Oliver M.J."/>
            <person name="He Y."/>
        </authorList>
    </citation>
    <scope>NUCLEOTIDE SEQUENCE [LARGE SCALE GENOMIC DNA]</scope>
    <source>
        <strain evidence="3">cv. XS01</strain>
    </source>
</reference>
<sequence length="143" mass="15052">MRSVVASHGPGSNPRGPNQTLEEFRPAVTTSPETRRSIAGAAAGRRPPSTKSRAPQGAHAAATSVALHRCRAPITCAAGRRPLGRSAMSCVTSSIGVEQQRPTSSRSAAATMRDHRATGRARSALDDRAAAREAARMYRPARN</sequence>
<evidence type="ECO:0000313" key="3">
    <source>
        <dbReference type="Proteomes" id="UP000250235"/>
    </source>
</evidence>
<evidence type="ECO:0000313" key="2">
    <source>
        <dbReference type="EMBL" id="KZV29790.1"/>
    </source>
</evidence>
<feature type="compositionally biased region" description="Polar residues" evidence="1">
    <location>
        <begin position="93"/>
        <end position="108"/>
    </location>
</feature>
<dbReference type="EMBL" id="KV009068">
    <property type="protein sequence ID" value="KZV29790.1"/>
    <property type="molecule type" value="Genomic_DNA"/>
</dbReference>
<feature type="region of interest" description="Disordered" evidence="1">
    <location>
        <begin position="1"/>
        <end position="60"/>
    </location>
</feature>
<accession>A0A2Z7B7T4</accession>
<organism evidence="2 3">
    <name type="scientific">Dorcoceras hygrometricum</name>
    <dbReference type="NCBI Taxonomy" id="472368"/>
    <lineage>
        <taxon>Eukaryota</taxon>
        <taxon>Viridiplantae</taxon>
        <taxon>Streptophyta</taxon>
        <taxon>Embryophyta</taxon>
        <taxon>Tracheophyta</taxon>
        <taxon>Spermatophyta</taxon>
        <taxon>Magnoliopsida</taxon>
        <taxon>eudicotyledons</taxon>
        <taxon>Gunneridae</taxon>
        <taxon>Pentapetalae</taxon>
        <taxon>asterids</taxon>
        <taxon>lamiids</taxon>
        <taxon>Lamiales</taxon>
        <taxon>Gesneriaceae</taxon>
        <taxon>Didymocarpoideae</taxon>
        <taxon>Trichosporeae</taxon>
        <taxon>Loxocarpinae</taxon>
        <taxon>Dorcoceras</taxon>
    </lineage>
</organism>
<gene>
    <name evidence="2" type="ORF">F511_13869</name>
</gene>
<dbReference type="AlphaFoldDB" id="A0A2Z7B7T4"/>
<dbReference type="Proteomes" id="UP000250235">
    <property type="component" value="Unassembled WGS sequence"/>
</dbReference>